<dbReference type="RefSeq" id="XP_045962329.1">
    <property type="nucleotide sequence ID" value="XM_046095457.1"/>
</dbReference>
<sequence>MKTDTSTATKTTLPPPLVTSTDSPSPTTTSFPPLAVTSTDSPSPTTTTFPPKITSSAVPFLNHPQLSSSSTLAFPTVPNTFVTISSALQPVQAKPSPTNIALAPAISDTTTPTTSRSPIITNGLSTTSTAARQLETSVTETISTSVVPVADSVTMPTDGLGPEQYRDNGKVHLDAGSVAGIAVGSSIGTMVIAAMLFIIWRKWGKGGPSKRSSDEDSPSSGSAAGGVRQYLPRRFTHKSDDRIMNELIQGAYSVENGARNSYLDQMPANSSGYLEEKRRSLEDDEVPILPAEPEQVAQPGFKRTKRISRWLGRQDSEMMNPMMARASLVSNATGLRTLDLRSMSGWGSDDGYSEYTRFTLPPTQLQPAPRRVDETPEDVVLPEPLDIKKAEQPDAQGVDVRIRDSTPIAQFPSPEELKLPPAIGRPPSVTARTEVTGRSSGSWNTWGVMQHREKPKGWKEKMGM</sequence>
<dbReference type="Proteomes" id="UP000758603">
    <property type="component" value="Unassembled WGS sequence"/>
</dbReference>
<feature type="compositionally biased region" description="Basic and acidic residues" evidence="1">
    <location>
        <begin position="450"/>
        <end position="464"/>
    </location>
</feature>
<evidence type="ECO:0000313" key="4">
    <source>
        <dbReference type="Proteomes" id="UP000758603"/>
    </source>
</evidence>
<keyword evidence="2" id="KW-0812">Transmembrane</keyword>
<organism evidence="3 4">
    <name type="scientific">Truncatella angustata</name>
    <dbReference type="NCBI Taxonomy" id="152316"/>
    <lineage>
        <taxon>Eukaryota</taxon>
        <taxon>Fungi</taxon>
        <taxon>Dikarya</taxon>
        <taxon>Ascomycota</taxon>
        <taxon>Pezizomycotina</taxon>
        <taxon>Sordariomycetes</taxon>
        <taxon>Xylariomycetidae</taxon>
        <taxon>Amphisphaeriales</taxon>
        <taxon>Sporocadaceae</taxon>
        <taxon>Truncatella</taxon>
    </lineage>
</organism>
<dbReference type="GeneID" id="70124350"/>
<comment type="caution">
    <text evidence="3">The sequence shown here is derived from an EMBL/GenBank/DDBJ whole genome shotgun (WGS) entry which is preliminary data.</text>
</comment>
<feature type="region of interest" description="Disordered" evidence="1">
    <location>
        <begin position="1"/>
        <end position="51"/>
    </location>
</feature>
<keyword evidence="4" id="KW-1185">Reference proteome</keyword>
<keyword evidence="2" id="KW-0472">Membrane</keyword>
<proteinExistence type="predicted"/>
<reference evidence="3" key="1">
    <citation type="journal article" date="2021" name="Nat. Commun.">
        <title>Genetic determinants of endophytism in the Arabidopsis root mycobiome.</title>
        <authorList>
            <person name="Mesny F."/>
            <person name="Miyauchi S."/>
            <person name="Thiergart T."/>
            <person name="Pickel B."/>
            <person name="Atanasova L."/>
            <person name="Karlsson M."/>
            <person name="Huettel B."/>
            <person name="Barry K.W."/>
            <person name="Haridas S."/>
            <person name="Chen C."/>
            <person name="Bauer D."/>
            <person name="Andreopoulos W."/>
            <person name="Pangilinan J."/>
            <person name="LaButti K."/>
            <person name="Riley R."/>
            <person name="Lipzen A."/>
            <person name="Clum A."/>
            <person name="Drula E."/>
            <person name="Henrissat B."/>
            <person name="Kohler A."/>
            <person name="Grigoriev I.V."/>
            <person name="Martin F.M."/>
            <person name="Hacquard S."/>
        </authorList>
    </citation>
    <scope>NUCLEOTIDE SEQUENCE</scope>
    <source>
        <strain evidence="3">MPI-SDFR-AT-0073</strain>
    </source>
</reference>
<dbReference type="AlphaFoldDB" id="A0A9P8UU79"/>
<feature type="region of interest" description="Disordered" evidence="1">
    <location>
        <begin position="207"/>
        <end position="231"/>
    </location>
</feature>
<feature type="transmembrane region" description="Helical" evidence="2">
    <location>
        <begin position="178"/>
        <end position="200"/>
    </location>
</feature>
<feature type="compositionally biased region" description="Polar residues" evidence="1">
    <location>
        <begin position="430"/>
        <end position="447"/>
    </location>
</feature>
<keyword evidence="2" id="KW-1133">Transmembrane helix</keyword>
<evidence type="ECO:0000313" key="3">
    <source>
        <dbReference type="EMBL" id="KAH6658095.1"/>
    </source>
</evidence>
<evidence type="ECO:0000256" key="2">
    <source>
        <dbReference type="SAM" id="Phobius"/>
    </source>
</evidence>
<dbReference type="OrthoDB" id="5238281at2759"/>
<accession>A0A9P8UU79</accession>
<protein>
    <submittedName>
        <fullName evidence="3">Uncharacterized protein</fullName>
    </submittedName>
</protein>
<dbReference type="EMBL" id="JAGPXC010000002">
    <property type="protein sequence ID" value="KAH6658095.1"/>
    <property type="molecule type" value="Genomic_DNA"/>
</dbReference>
<feature type="region of interest" description="Disordered" evidence="1">
    <location>
        <begin position="412"/>
        <end position="464"/>
    </location>
</feature>
<evidence type="ECO:0000256" key="1">
    <source>
        <dbReference type="SAM" id="MobiDB-lite"/>
    </source>
</evidence>
<gene>
    <name evidence="3" type="ORF">BKA67DRAFT_206207</name>
</gene>
<name>A0A9P8UU79_9PEZI</name>